<keyword evidence="1" id="KW-0732">Signal</keyword>
<dbReference type="GeneID" id="99686233"/>
<evidence type="ECO:0008006" key="4">
    <source>
        <dbReference type="Google" id="ProtNLM"/>
    </source>
</evidence>
<sequence length="204" mass="21439">MTQRFVLALALAAAVPAMAQKASAPAAAPAASAAASAAPSSPAKKALVAKILQIQQPAVENMARQLAEQPAVMLMQQGAMAVQRLPADKREAVVKGMQADAKKYADEATPIVRDRAVKLAPSTIGVLLEQRFTEAELKQLVGILESPVNRKFQSLNGDMQRAIGEKLVAETKPLVAPKVQAMEQSVRKRFEAAAPAAAASAPKQ</sequence>
<gene>
    <name evidence="2" type="ORF">EV684_107159</name>
</gene>
<feature type="signal peptide" evidence="1">
    <location>
        <begin position="1"/>
        <end position="19"/>
    </location>
</feature>
<evidence type="ECO:0000256" key="1">
    <source>
        <dbReference type="SAM" id="SignalP"/>
    </source>
</evidence>
<name>A0A4R2MCJ5_RUBGE</name>
<reference evidence="2 3" key="1">
    <citation type="submission" date="2019-03" db="EMBL/GenBank/DDBJ databases">
        <title>Genomic Encyclopedia of Type Strains, Phase IV (KMG-IV): sequencing the most valuable type-strain genomes for metagenomic binning, comparative biology and taxonomic classification.</title>
        <authorList>
            <person name="Goeker M."/>
        </authorList>
    </citation>
    <scope>NUCLEOTIDE SEQUENCE [LARGE SCALE GENOMIC DNA]</scope>
    <source>
        <strain evidence="2 3">DSM 1709</strain>
    </source>
</reference>
<dbReference type="Proteomes" id="UP000295106">
    <property type="component" value="Unassembled WGS sequence"/>
</dbReference>
<dbReference type="AlphaFoldDB" id="A0A4R2MCJ5"/>
<protein>
    <recommendedName>
        <fullName evidence="4">DUF2059 domain-containing protein</fullName>
    </recommendedName>
</protein>
<feature type="chain" id="PRO_5020991892" description="DUF2059 domain-containing protein" evidence="1">
    <location>
        <begin position="20"/>
        <end position="204"/>
    </location>
</feature>
<dbReference type="EMBL" id="SLXD01000007">
    <property type="protein sequence ID" value="TCP02154.1"/>
    <property type="molecule type" value="Genomic_DNA"/>
</dbReference>
<dbReference type="OrthoDB" id="8902809at2"/>
<accession>A0A4R2MCJ5</accession>
<proteinExistence type="predicted"/>
<organism evidence="2 3">
    <name type="scientific">Rubrivivax gelatinosus</name>
    <name type="common">Rhodocyclus gelatinosus</name>
    <name type="synonym">Rhodopseudomonas gelatinosa</name>
    <dbReference type="NCBI Taxonomy" id="28068"/>
    <lineage>
        <taxon>Bacteria</taxon>
        <taxon>Pseudomonadati</taxon>
        <taxon>Pseudomonadota</taxon>
        <taxon>Betaproteobacteria</taxon>
        <taxon>Burkholderiales</taxon>
        <taxon>Sphaerotilaceae</taxon>
        <taxon>Rubrivivax</taxon>
    </lineage>
</organism>
<dbReference type="RefSeq" id="WP_132647612.1">
    <property type="nucleotide sequence ID" value="NZ_CP181386.1"/>
</dbReference>
<evidence type="ECO:0000313" key="3">
    <source>
        <dbReference type="Proteomes" id="UP000295106"/>
    </source>
</evidence>
<evidence type="ECO:0000313" key="2">
    <source>
        <dbReference type="EMBL" id="TCP02154.1"/>
    </source>
</evidence>
<comment type="caution">
    <text evidence="2">The sequence shown here is derived from an EMBL/GenBank/DDBJ whole genome shotgun (WGS) entry which is preliminary data.</text>
</comment>